<dbReference type="OrthoDB" id="2657661at2759"/>
<dbReference type="HOGENOM" id="CLU_015091_1_0_1"/>
<dbReference type="Proteomes" id="UP000053647">
    <property type="component" value="Unassembled WGS sequence"/>
</dbReference>
<keyword evidence="2" id="KW-0812">Transmembrane</keyword>
<keyword evidence="2" id="KW-0472">Membrane</keyword>
<name>A0A0C9TKZ3_PAXIN</name>
<proteinExistence type="predicted"/>
<reference evidence="3 4" key="1">
    <citation type="submission" date="2014-06" db="EMBL/GenBank/DDBJ databases">
        <authorList>
            <consortium name="DOE Joint Genome Institute"/>
            <person name="Kuo A."/>
            <person name="Kohler A."/>
            <person name="Nagy L.G."/>
            <person name="Floudas D."/>
            <person name="Copeland A."/>
            <person name="Barry K.W."/>
            <person name="Cichocki N."/>
            <person name="Veneault-Fourrey C."/>
            <person name="LaButti K."/>
            <person name="Lindquist E.A."/>
            <person name="Lipzen A."/>
            <person name="Lundell T."/>
            <person name="Morin E."/>
            <person name="Murat C."/>
            <person name="Sun H."/>
            <person name="Tunlid A."/>
            <person name="Henrissat B."/>
            <person name="Grigoriev I.V."/>
            <person name="Hibbett D.S."/>
            <person name="Martin F."/>
            <person name="Nordberg H.P."/>
            <person name="Cantor M.N."/>
            <person name="Hua S.X."/>
        </authorList>
    </citation>
    <scope>NUCLEOTIDE SEQUENCE [LARGE SCALE GENOMIC DNA]</scope>
    <source>
        <strain evidence="3 4">ATCC 200175</strain>
    </source>
</reference>
<feature type="compositionally biased region" description="Low complexity" evidence="1">
    <location>
        <begin position="543"/>
        <end position="560"/>
    </location>
</feature>
<feature type="region of interest" description="Disordered" evidence="1">
    <location>
        <begin position="1"/>
        <end position="55"/>
    </location>
</feature>
<accession>A0A0C9TKZ3</accession>
<keyword evidence="4" id="KW-1185">Reference proteome</keyword>
<feature type="transmembrane region" description="Helical" evidence="2">
    <location>
        <begin position="469"/>
        <end position="496"/>
    </location>
</feature>
<reference evidence="4" key="2">
    <citation type="submission" date="2015-01" db="EMBL/GenBank/DDBJ databases">
        <title>Evolutionary Origins and Diversification of the Mycorrhizal Mutualists.</title>
        <authorList>
            <consortium name="DOE Joint Genome Institute"/>
            <consortium name="Mycorrhizal Genomics Consortium"/>
            <person name="Kohler A."/>
            <person name="Kuo A."/>
            <person name="Nagy L.G."/>
            <person name="Floudas D."/>
            <person name="Copeland A."/>
            <person name="Barry K.W."/>
            <person name="Cichocki N."/>
            <person name="Veneault-Fourrey C."/>
            <person name="LaButti K."/>
            <person name="Lindquist E.A."/>
            <person name="Lipzen A."/>
            <person name="Lundell T."/>
            <person name="Morin E."/>
            <person name="Murat C."/>
            <person name="Riley R."/>
            <person name="Ohm R."/>
            <person name="Sun H."/>
            <person name="Tunlid A."/>
            <person name="Henrissat B."/>
            <person name="Grigoriev I.V."/>
            <person name="Hibbett D.S."/>
            <person name="Martin F."/>
        </authorList>
    </citation>
    <scope>NUCLEOTIDE SEQUENCE [LARGE SCALE GENOMIC DNA]</scope>
    <source>
        <strain evidence="4">ATCC 200175</strain>
    </source>
</reference>
<keyword evidence="2" id="KW-1133">Transmembrane helix</keyword>
<gene>
    <name evidence="3" type="ORF">PAXINDRAFT_118977</name>
</gene>
<feature type="transmembrane region" description="Helical" evidence="2">
    <location>
        <begin position="416"/>
        <end position="438"/>
    </location>
</feature>
<feature type="transmembrane region" description="Helical" evidence="2">
    <location>
        <begin position="389"/>
        <end position="410"/>
    </location>
</feature>
<organism evidence="3 4">
    <name type="scientific">Paxillus involutus ATCC 200175</name>
    <dbReference type="NCBI Taxonomy" id="664439"/>
    <lineage>
        <taxon>Eukaryota</taxon>
        <taxon>Fungi</taxon>
        <taxon>Dikarya</taxon>
        <taxon>Basidiomycota</taxon>
        <taxon>Agaricomycotina</taxon>
        <taxon>Agaricomycetes</taxon>
        <taxon>Agaricomycetidae</taxon>
        <taxon>Boletales</taxon>
        <taxon>Paxilineae</taxon>
        <taxon>Paxillaceae</taxon>
        <taxon>Paxillus</taxon>
    </lineage>
</organism>
<feature type="compositionally biased region" description="Polar residues" evidence="1">
    <location>
        <begin position="1"/>
        <end position="33"/>
    </location>
</feature>
<evidence type="ECO:0000313" key="4">
    <source>
        <dbReference type="Proteomes" id="UP000053647"/>
    </source>
</evidence>
<evidence type="ECO:0000256" key="1">
    <source>
        <dbReference type="SAM" id="MobiDB-lite"/>
    </source>
</evidence>
<evidence type="ECO:0000313" key="3">
    <source>
        <dbReference type="EMBL" id="KIJ11348.1"/>
    </source>
</evidence>
<feature type="transmembrane region" description="Helical" evidence="2">
    <location>
        <begin position="502"/>
        <end position="524"/>
    </location>
</feature>
<feature type="region of interest" description="Disordered" evidence="1">
    <location>
        <begin position="536"/>
        <end position="560"/>
    </location>
</feature>
<evidence type="ECO:0000256" key="2">
    <source>
        <dbReference type="SAM" id="Phobius"/>
    </source>
</evidence>
<protein>
    <submittedName>
        <fullName evidence="3">Uncharacterized protein</fullName>
    </submittedName>
</protein>
<sequence length="560" mass="62931">MDPKPQSSTAYQVQVPNNVVRNGARTGNASDPTNPGPSEPAVDMPQPEPQPITGLSAASFQSTPRMPEPMLANEIQRYERGKVVNPTEKLIKIPAGEKAFACKTRCPEPWLPVTHPEGALYFYHPHRRIFTDADIRTPEIRKRIDCYADTLKQLVEDHHPNIVTADAELALELFGDQTKQGGCKYYYVDHQKRVLFWAHDFAPEIDRMENVKSVSDLSHVRYMIEAEYWMHCELFPNRRYLPEAIVDELKETILHANTEMITSDMSLSPYDKDELSGIYSLLDSIQTGKKAFRPHSVWVTARLMRQFAKVKFVNWCGQPTARLDADQSVYEKATSQRRTSLLLQVLNRLLFGSPEAHLKSIRRMWVDEIVVQPRWKNFIVVLNDEWNRFTIFATVILAVDVSFLAVPGVLSASPSLATLAVYLSTLCAVGSLLVSVTLSGQINNQSRDSAEGVANLMTRMTNTMLKRDSLAIVHSLPFALLIWGMIFFSLALSYLIFESKSLVTLLTIGPGWLVVGVLTLWPVFMDLRTRKRTKHESADVEESSTISSSSSSIASGEGSV</sequence>
<dbReference type="EMBL" id="KN819381">
    <property type="protein sequence ID" value="KIJ11348.1"/>
    <property type="molecule type" value="Genomic_DNA"/>
</dbReference>
<dbReference type="AlphaFoldDB" id="A0A0C9TKZ3"/>